<dbReference type="GO" id="GO:0055085">
    <property type="term" value="P:transmembrane transport"/>
    <property type="evidence" value="ECO:0007669"/>
    <property type="project" value="InterPro"/>
</dbReference>
<protein>
    <submittedName>
        <fullName evidence="9">Multiple sugar transport system permease protein</fullName>
    </submittedName>
</protein>
<comment type="similarity">
    <text evidence="7">Belongs to the binding-protein-dependent transport system permease family.</text>
</comment>
<dbReference type="CDD" id="cd06261">
    <property type="entry name" value="TM_PBP2"/>
    <property type="match status" value="1"/>
</dbReference>
<dbReference type="Proteomes" id="UP000184612">
    <property type="component" value="Unassembled WGS sequence"/>
</dbReference>
<dbReference type="STRING" id="1121345.SAMN02745217_02145"/>
<gene>
    <name evidence="9" type="ORF">SAMN02745217_02145</name>
</gene>
<evidence type="ECO:0000256" key="7">
    <source>
        <dbReference type="RuleBase" id="RU363032"/>
    </source>
</evidence>
<name>A0A1M7Y9A7_9FIRM</name>
<accession>A0A1M7Y9A7</accession>
<dbReference type="PANTHER" id="PTHR43744">
    <property type="entry name" value="ABC TRANSPORTER PERMEASE PROTEIN MG189-RELATED-RELATED"/>
    <property type="match status" value="1"/>
</dbReference>
<evidence type="ECO:0000256" key="1">
    <source>
        <dbReference type="ARBA" id="ARBA00004651"/>
    </source>
</evidence>
<evidence type="ECO:0000256" key="6">
    <source>
        <dbReference type="ARBA" id="ARBA00023136"/>
    </source>
</evidence>
<dbReference type="AlphaFoldDB" id="A0A1M7Y9A7"/>
<keyword evidence="2 7" id="KW-0813">Transport</keyword>
<feature type="domain" description="ABC transmembrane type-1" evidence="8">
    <location>
        <begin position="91"/>
        <end position="281"/>
    </location>
</feature>
<evidence type="ECO:0000313" key="9">
    <source>
        <dbReference type="EMBL" id="SHO49146.1"/>
    </source>
</evidence>
<keyword evidence="3" id="KW-1003">Cell membrane</keyword>
<evidence type="ECO:0000256" key="4">
    <source>
        <dbReference type="ARBA" id="ARBA00022692"/>
    </source>
</evidence>
<dbReference type="InterPro" id="IPR000515">
    <property type="entry name" value="MetI-like"/>
</dbReference>
<feature type="transmembrane region" description="Helical" evidence="7">
    <location>
        <begin position="260"/>
        <end position="280"/>
    </location>
</feature>
<dbReference type="EMBL" id="FRFD01000006">
    <property type="protein sequence ID" value="SHO49146.1"/>
    <property type="molecule type" value="Genomic_DNA"/>
</dbReference>
<dbReference type="Gene3D" id="1.10.3720.10">
    <property type="entry name" value="MetI-like"/>
    <property type="match status" value="1"/>
</dbReference>
<feature type="transmembrane region" description="Helical" evidence="7">
    <location>
        <begin position="29"/>
        <end position="52"/>
    </location>
</feature>
<evidence type="ECO:0000313" key="10">
    <source>
        <dbReference type="Proteomes" id="UP000184612"/>
    </source>
</evidence>
<organism evidence="9 10">
    <name type="scientific">Anaerocolumna xylanovorans DSM 12503</name>
    <dbReference type="NCBI Taxonomy" id="1121345"/>
    <lineage>
        <taxon>Bacteria</taxon>
        <taxon>Bacillati</taxon>
        <taxon>Bacillota</taxon>
        <taxon>Clostridia</taxon>
        <taxon>Lachnospirales</taxon>
        <taxon>Lachnospiraceae</taxon>
        <taxon>Anaerocolumna</taxon>
    </lineage>
</organism>
<dbReference type="PANTHER" id="PTHR43744:SF3">
    <property type="entry name" value="LACTOSE TRANSPORT SYSTEM PERMEASE PROTEIN LACG"/>
    <property type="match status" value="1"/>
</dbReference>
<feature type="transmembrane region" description="Helical" evidence="7">
    <location>
        <begin position="128"/>
        <end position="150"/>
    </location>
</feature>
<feature type="transmembrane region" description="Helical" evidence="7">
    <location>
        <begin position="202"/>
        <end position="227"/>
    </location>
</feature>
<reference evidence="9 10" key="1">
    <citation type="submission" date="2016-12" db="EMBL/GenBank/DDBJ databases">
        <authorList>
            <person name="Song W.-J."/>
            <person name="Kurnit D.M."/>
        </authorList>
    </citation>
    <scope>NUCLEOTIDE SEQUENCE [LARGE SCALE GENOMIC DNA]</scope>
    <source>
        <strain evidence="9 10">DSM 12503</strain>
    </source>
</reference>
<evidence type="ECO:0000256" key="3">
    <source>
        <dbReference type="ARBA" id="ARBA00022475"/>
    </source>
</evidence>
<dbReference type="SUPFAM" id="SSF161098">
    <property type="entry name" value="MetI-like"/>
    <property type="match status" value="1"/>
</dbReference>
<sequence length="295" mass="33008">MSIISKKTKPKDDLMIKDTFIISNKAGRIASYAILIFFMILVFTPLLILLNVSLKSNQEYMLKGVYALPENILNFKNYAKAFVTGKFALGFKNTLILIGVSVPVSLLTGTMVAYAMGRFDFVLKKLMLLLFLVPTFIPAMTVTIATFTLIRNLGLYNTRLAGMLLYIGTDIMQIYIFLQFINQIPVALDESARIDGASRLRIYWSIILPQMKPALATGAILKVLGIYNDFFTPYMYMPKSNLKTVATALNSFAGDRMADWPLMSSAILFVAIPTIVMYIFMQRYIISGVTDGAVK</sequence>
<dbReference type="InterPro" id="IPR035906">
    <property type="entry name" value="MetI-like_sf"/>
</dbReference>
<keyword evidence="9" id="KW-0762">Sugar transport</keyword>
<dbReference type="PROSITE" id="PS50928">
    <property type="entry name" value="ABC_TM1"/>
    <property type="match status" value="1"/>
</dbReference>
<keyword evidence="4 7" id="KW-0812">Transmembrane</keyword>
<proteinExistence type="inferred from homology"/>
<keyword evidence="10" id="KW-1185">Reference proteome</keyword>
<dbReference type="GO" id="GO:0005886">
    <property type="term" value="C:plasma membrane"/>
    <property type="evidence" value="ECO:0007669"/>
    <property type="project" value="UniProtKB-SubCell"/>
</dbReference>
<comment type="subcellular location">
    <subcellularLocation>
        <location evidence="1 7">Cell membrane</location>
        <topology evidence="1 7">Multi-pass membrane protein</topology>
    </subcellularLocation>
</comment>
<keyword evidence="6 7" id="KW-0472">Membrane</keyword>
<evidence type="ECO:0000259" key="8">
    <source>
        <dbReference type="PROSITE" id="PS50928"/>
    </source>
</evidence>
<dbReference type="Pfam" id="PF00528">
    <property type="entry name" value="BPD_transp_1"/>
    <property type="match status" value="1"/>
</dbReference>
<keyword evidence="5 7" id="KW-1133">Transmembrane helix</keyword>
<evidence type="ECO:0000256" key="5">
    <source>
        <dbReference type="ARBA" id="ARBA00022989"/>
    </source>
</evidence>
<feature type="transmembrane region" description="Helical" evidence="7">
    <location>
        <begin position="162"/>
        <end position="181"/>
    </location>
</feature>
<evidence type="ECO:0000256" key="2">
    <source>
        <dbReference type="ARBA" id="ARBA00022448"/>
    </source>
</evidence>
<feature type="transmembrane region" description="Helical" evidence="7">
    <location>
        <begin position="95"/>
        <end position="116"/>
    </location>
</feature>
<dbReference type="RefSeq" id="WP_207665479.1">
    <property type="nucleotide sequence ID" value="NZ_FRFD01000006.1"/>
</dbReference>